<proteinExistence type="inferred from homology"/>
<dbReference type="EMBL" id="BMHE01000006">
    <property type="protein sequence ID" value="GGI46521.1"/>
    <property type="molecule type" value="Genomic_DNA"/>
</dbReference>
<dbReference type="PROSITE" id="PS00503">
    <property type="entry name" value="PECTINESTERASE_2"/>
    <property type="match status" value="1"/>
</dbReference>
<evidence type="ECO:0000313" key="9">
    <source>
        <dbReference type="Proteomes" id="UP000615455"/>
    </source>
</evidence>
<comment type="catalytic activity">
    <reaction evidence="5">
        <text>[(1-&gt;4)-alpha-D-galacturonosyl methyl ester](n) + n H2O = [(1-&gt;4)-alpha-D-galacturonosyl](n) + n methanol + n H(+)</text>
        <dbReference type="Rhea" id="RHEA:22380"/>
        <dbReference type="Rhea" id="RHEA-COMP:14570"/>
        <dbReference type="Rhea" id="RHEA-COMP:14573"/>
        <dbReference type="ChEBI" id="CHEBI:15377"/>
        <dbReference type="ChEBI" id="CHEBI:15378"/>
        <dbReference type="ChEBI" id="CHEBI:17790"/>
        <dbReference type="ChEBI" id="CHEBI:140522"/>
        <dbReference type="ChEBI" id="CHEBI:140523"/>
        <dbReference type="EC" id="3.1.1.11"/>
    </reaction>
</comment>
<protein>
    <recommendedName>
        <fullName evidence="5">Pectinesterase</fullName>
        <ecNumber evidence="5">3.1.1.11</ecNumber>
    </recommendedName>
</protein>
<feature type="domain" description="SGNH hydrolase-type esterase" evidence="7">
    <location>
        <begin position="329"/>
        <end position="521"/>
    </location>
</feature>
<dbReference type="RefSeq" id="WP_189010362.1">
    <property type="nucleotide sequence ID" value="NZ_BMHE01000006.1"/>
</dbReference>
<organism evidence="8 9">
    <name type="scientific">Paenibacillus marchantiophytorum</name>
    <dbReference type="NCBI Taxonomy" id="1619310"/>
    <lineage>
        <taxon>Bacteria</taxon>
        <taxon>Bacillati</taxon>
        <taxon>Bacillota</taxon>
        <taxon>Bacilli</taxon>
        <taxon>Bacillales</taxon>
        <taxon>Paenibacillaceae</taxon>
        <taxon>Paenibacillus</taxon>
    </lineage>
</organism>
<feature type="domain" description="Pectinesterase catalytic" evidence="6">
    <location>
        <begin position="163"/>
        <end position="310"/>
    </location>
</feature>
<sequence>MITVAADGSGDYISIQEAINHIPEERSEPTIIIIKSGIYKEKLEIYKSHIHLIGESAETTIITYDDYANKTFPNGEPYHTFHSYTVFIGGDDISVKRLTFENTAGSGEVVGQALAAYVDGDRISFQDCKFLGHQDTLFTGPLPPKPRERASFGGPREGFPIRPVRQYYERCYIEGDIDFIFGSATAVFQDCEISSSGGGWITAASTPEKVEFGYVFIRCKLTGEAAEQSVALGRPWRNYAKVAFIDCWLGSHIKVEGWDRWGEREPIDELAFIEYGSIGPGADNHGRAAWSKVIARKEADRFAAQNILAGHDGWNPVSDEQPITLYLAGDSTMSSYAPSYYPRLGWGQVLGWFFDHNVVVSNDAASGRSSKSFIDEGRLAAILNRIREDDYLLIQFGHNDQKPDEERHTDPQTSYLDHLRQYVEGARAKGATPVLITSVQRRSFDEQGTFTDTHGDYPTAVKQLAEEYDVAIIDLAAKSKELFMTWGGEQTKTLFLWLTPGENANYPEGVQDDTHFSAEGAWEIAKLVIQGINEQGLPIARLIRR</sequence>
<keyword evidence="9" id="KW-1185">Reference proteome</keyword>
<dbReference type="Gene3D" id="2.160.20.10">
    <property type="entry name" value="Single-stranded right-handed beta-helix, Pectin lyase-like"/>
    <property type="match status" value="1"/>
</dbReference>
<dbReference type="PANTHER" id="PTHR31321">
    <property type="entry name" value="ACYL-COA THIOESTER HYDROLASE YBHC-RELATED"/>
    <property type="match status" value="1"/>
</dbReference>
<feature type="active site" evidence="4">
    <location>
        <position position="178"/>
    </location>
</feature>
<dbReference type="InterPro" id="IPR037459">
    <property type="entry name" value="RhgT-like"/>
</dbReference>
<dbReference type="Proteomes" id="UP000615455">
    <property type="component" value="Unassembled WGS sequence"/>
</dbReference>
<comment type="similarity">
    <text evidence="1">Belongs to the pectinesterase family.</text>
</comment>
<dbReference type="SUPFAM" id="SSF51126">
    <property type="entry name" value="Pectin lyase-like"/>
    <property type="match status" value="1"/>
</dbReference>
<evidence type="ECO:0000256" key="2">
    <source>
        <dbReference type="ARBA" id="ARBA00022801"/>
    </source>
</evidence>
<evidence type="ECO:0000256" key="5">
    <source>
        <dbReference type="RuleBase" id="RU000589"/>
    </source>
</evidence>
<dbReference type="Pfam" id="PF13472">
    <property type="entry name" value="Lipase_GDSL_2"/>
    <property type="match status" value="1"/>
</dbReference>
<reference evidence="9" key="1">
    <citation type="journal article" date="2019" name="Int. J. Syst. Evol. Microbiol.">
        <title>The Global Catalogue of Microorganisms (GCM) 10K type strain sequencing project: providing services to taxonomists for standard genome sequencing and annotation.</title>
        <authorList>
            <consortium name="The Broad Institute Genomics Platform"/>
            <consortium name="The Broad Institute Genome Sequencing Center for Infectious Disease"/>
            <person name="Wu L."/>
            <person name="Ma J."/>
        </authorList>
    </citation>
    <scope>NUCLEOTIDE SEQUENCE [LARGE SCALE GENOMIC DNA]</scope>
    <source>
        <strain evidence="9">CGMCC 1.15043</strain>
    </source>
</reference>
<dbReference type="InterPro" id="IPR036514">
    <property type="entry name" value="SGNH_hydro_sf"/>
</dbReference>
<dbReference type="InterPro" id="IPR000070">
    <property type="entry name" value="Pectinesterase_cat"/>
</dbReference>
<keyword evidence="3 5" id="KW-0063">Aspartyl esterase</keyword>
<comment type="pathway">
    <text evidence="5">Glycan metabolism; pectin degradation; 2-dehydro-3-deoxy-D-gluconate from pectin: step 1/5.</text>
</comment>
<dbReference type="InterPro" id="IPR012334">
    <property type="entry name" value="Pectin_lyas_fold"/>
</dbReference>
<comment type="caution">
    <text evidence="8">The sequence shown here is derived from an EMBL/GenBank/DDBJ whole genome shotgun (WGS) entry which is preliminary data.</text>
</comment>
<dbReference type="Pfam" id="PF01095">
    <property type="entry name" value="Pectinesterase"/>
    <property type="match status" value="2"/>
</dbReference>
<dbReference type="InterPro" id="IPR033131">
    <property type="entry name" value="Pectinesterase_Asp_AS"/>
</dbReference>
<evidence type="ECO:0000256" key="4">
    <source>
        <dbReference type="PROSITE-ProRule" id="PRU10040"/>
    </source>
</evidence>
<evidence type="ECO:0000259" key="6">
    <source>
        <dbReference type="Pfam" id="PF01095"/>
    </source>
</evidence>
<dbReference type="PANTHER" id="PTHR31321:SF57">
    <property type="entry name" value="PECTINESTERASE 53-RELATED"/>
    <property type="match status" value="1"/>
</dbReference>
<dbReference type="EC" id="3.1.1.11" evidence="5"/>
<name>A0ABQ2BSF1_9BACL</name>
<evidence type="ECO:0000256" key="1">
    <source>
        <dbReference type="ARBA" id="ARBA00008891"/>
    </source>
</evidence>
<dbReference type="InterPro" id="IPR011050">
    <property type="entry name" value="Pectin_lyase_fold/virulence"/>
</dbReference>
<dbReference type="CDD" id="cd01821">
    <property type="entry name" value="Rhamnogalacturan_acetylesterase_like"/>
    <property type="match status" value="1"/>
</dbReference>
<evidence type="ECO:0000259" key="7">
    <source>
        <dbReference type="Pfam" id="PF13472"/>
    </source>
</evidence>
<dbReference type="Gene3D" id="3.40.50.1110">
    <property type="entry name" value="SGNH hydrolase"/>
    <property type="match status" value="1"/>
</dbReference>
<accession>A0ABQ2BSF1</accession>
<evidence type="ECO:0000313" key="8">
    <source>
        <dbReference type="EMBL" id="GGI46521.1"/>
    </source>
</evidence>
<evidence type="ECO:0000256" key="3">
    <source>
        <dbReference type="ARBA" id="ARBA00023085"/>
    </source>
</evidence>
<keyword evidence="2 5" id="KW-0378">Hydrolase</keyword>
<feature type="domain" description="Pectinesterase catalytic" evidence="6">
    <location>
        <begin position="2"/>
        <end position="139"/>
    </location>
</feature>
<dbReference type="SUPFAM" id="SSF52266">
    <property type="entry name" value="SGNH hydrolase"/>
    <property type="match status" value="1"/>
</dbReference>
<gene>
    <name evidence="8" type="ORF">GCM10008018_17510</name>
</gene>
<dbReference type="InterPro" id="IPR013830">
    <property type="entry name" value="SGNH_hydro"/>
</dbReference>